<evidence type="ECO:0008006" key="3">
    <source>
        <dbReference type="Google" id="ProtNLM"/>
    </source>
</evidence>
<keyword evidence="2" id="KW-1185">Reference proteome</keyword>
<evidence type="ECO:0000313" key="2">
    <source>
        <dbReference type="Proteomes" id="UP000647587"/>
    </source>
</evidence>
<dbReference type="Proteomes" id="UP000647587">
    <property type="component" value="Unassembled WGS sequence"/>
</dbReference>
<evidence type="ECO:0000313" key="1">
    <source>
        <dbReference type="EMBL" id="GGK28802.1"/>
    </source>
</evidence>
<dbReference type="EMBL" id="BMPP01000009">
    <property type="protein sequence ID" value="GGK28802.1"/>
    <property type="molecule type" value="Genomic_DNA"/>
</dbReference>
<sequence length="174" mass="19732">MTSQTTPESEVLRRATRALLQRDPEAFDAVCAPYFQGQAPRLLAALDEERPSEDEEFAFPTRYVMHLDNLEASLEEKLHNLRHDQCEGEVHPVHLISGEVTPESLVGFASVEVYGRYNHDYDHAHQAELIFTLATVEGEVRVAHCWVNNYDGDDTYDSLEDGTYGARTAYEDLD</sequence>
<accession>A0ABQ2EWT9</accession>
<proteinExistence type="predicted"/>
<dbReference type="RefSeq" id="WP_189008561.1">
    <property type="nucleotide sequence ID" value="NZ_BMPP01000009.1"/>
</dbReference>
<organism evidence="1 2">
    <name type="scientific">Deinococcus malanensis</name>
    <dbReference type="NCBI Taxonomy" id="1706855"/>
    <lineage>
        <taxon>Bacteria</taxon>
        <taxon>Thermotogati</taxon>
        <taxon>Deinococcota</taxon>
        <taxon>Deinococci</taxon>
        <taxon>Deinococcales</taxon>
        <taxon>Deinococcaceae</taxon>
        <taxon>Deinococcus</taxon>
    </lineage>
</organism>
<reference evidence="2" key="1">
    <citation type="journal article" date="2019" name="Int. J. Syst. Evol. Microbiol.">
        <title>The Global Catalogue of Microorganisms (GCM) 10K type strain sequencing project: providing services to taxonomists for standard genome sequencing and annotation.</title>
        <authorList>
            <consortium name="The Broad Institute Genomics Platform"/>
            <consortium name="The Broad Institute Genome Sequencing Center for Infectious Disease"/>
            <person name="Wu L."/>
            <person name="Ma J."/>
        </authorList>
    </citation>
    <scope>NUCLEOTIDE SEQUENCE [LARGE SCALE GENOMIC DNA]</scope>
    <source>
        <strain evidence="2">JCM 30331</strain>
    </source>
</reference>
<comment type="caution">
    <text evidence="1">The sequence shown here is derived from an EMBL/GenBank/DDBJ whole genome shotgun (WGS) entry which is preliminary data.</text>
</comment>
<name>A0ABQ2EWT9_9DEIO</name>
<protein>
    <recommendedName>
        <fullName evidence="3">Nuclear transport factor 2 family protein</fullName>
    </recommendedName>
</protein>
<gene>
    <name evidence="1" type="ORF">GCM10008955_23160</name>
</gene>